<protein>
    <submittedName>
        <fullName evidence="4">Carboxylesterase NlhH</fullName>
        <ecNumber evidence="4">3.1.1.1</ecNumber>
    </submittedName>
</protein>
<dbReference type="PANTHER" id="PTHR48081:SF13">
    <property type="entry name" value="ALPHA_BETA HYDROLASE"/>
    <property type="match status" value="1"/>
</dbReference>
<feature type="domain" description="BD-FAE-like" evidence="3">
    <location>
        <begin position="119"/>
        <end position="321"/>
    </location>
</feature>
<dbReference type="EMBL" id="SJPL01000002">
    <property type="protein sequence ID" value="TWT65731.1"/>
    <property type="molecule type" value="Genomic_DNA"/>
</dbReference>
<keyword evidence="2" id="KW-0472">Membrane</keyword>
<evidence type="ECO:0000259" key="3">
    <source>
        <dbReference type="Pfam" id="PF20434"/>
    </source>
</evidence>
<accession>A0A5C5XT47</accession>
<dbReference type="InterPro" id="IPR049492">
    <property type="entry name" value="BD-FAE-like_dom"/>
</dbReference>
<evidence type="ECO:0000256" key="2">
    <source>
        <dbReference type="SAM" id="Phobius"/>
    </source>
</evidence>
<evidence type="ECO:0000313" key="5">
    <source>
        <dbReference type="Proteomes" id="UP000317238"/>
    </source>
</evidence>
<proteinExistence type="predicted"/>
<keyword evidence="5" id="KW-1185">Reference proteome</keyword>
<dbReference type="EC" id="3.1.1.1" evidence="4"/>
<evidence type="ECO:0000256" key="1">
    <source>
        <dbReference type="ARBA" id="ARBA00022801"/>
    </source>
</evidence>
<comment type="caution">
    <text evidence="4">The sequence shown here is derived from an EMBL/GenBank/DDBJ whole genome shotgun (WGS) entry which is preliminary data.</text>
</comment>
<gene>
    <name evidence="4" type="primary">nlhH_6</name>
    <name evidence="4" type="ORF">Pan14r_52800</name>
</gene>
<keyword evidence="2" id="KW-1133">Transmembrane helix</keyword>
<organism evidence="4 5">
    <name type="scientific">Crateriforma conspicua</name>
    <dbReference type="NCBI Taxonomy" id="2527996"/>
    <lineage>
        <taxon>Bacteria</taxon>
        <taxon>Pseudomonadati</taxon>
        <taxon>Planctomycetota</taxon>
        <taxon>Planctomycetia</taxon>
        <taxon>Planctomycetales</taxon>
        <taxon>Planctomycetaceae</taxon>
        <taxon>Crateriforma</taxon>
    </lineage>
</organism>
<feature type="transmembrane region" description="Helical" evidence="2">
    <location>
        <begin position="20"/>
        <end position="45"/>
    </location>
</feature>
<dbReference type="InterPro" id="IPR029058">
    <property type="entry name" value="AB_hydrolase_fold"/>
</dbReference>
<dbReference type="AlphaFoldDB" id="A0A5C5XT47"/>
<dbReference type="Gene3D" id="3.40.50.1820">
    <property type="entry name" value="alpha/beta hydrolase"/>
    <property type="match status" value="1"/>
</dbReference>
<dbReference type="Pfam" id="PF20434">
    <property type="entry name" value="BD-FAE"/>
    <property type="match status" value="1"/>
</dbReference>
<dbReference type="RefSeq" id="WP_146440975.1">
    <property type="nucleotide sequence ID" value="NZ_SJPL01000002.1"/>
</dbReference>
<sequence>MRSIPHSSQDPSLPAKPAAAFGWIGFGAVAITTFSLVTGFVIGLLSTASARADTPDNGNNTTTEPAVQAGAEEMAEPGGDVIRKFDVVYDPETGRAGKCDIYLPAPADIAPVNPGSPDPSPKTNDRPAVVVVHGGGWMSGDKWTMYSHCNALAKRGHVVISINYRLAPEHKFPAQVDDVRKALLWLDDHASELKVDLNRVGLFGYSAGGHLSALVAVVADESPEIRQRSSDWAVDDARWDRLPKIKAVCAGGPPCDFRELPPENTSLAYFLGGSRRQVPEIYRAASPTALASTGDPPIHIIHGGDDFLVPVTTSRSFVAALRDQGVECQLTELPKLGHLMTFMDQRTKQTMIRWFEKML</sequence>
<keyword evidence="2" id="KW-0812">Transmembrane</keyword>
<keyword evidence="1 4" id="KW-0378">Hydrolase</keyword>
<dbReference type="InterPro" id="IPR050300">
    <property type="entry name" value="GDXG_lipolytic_enzyme"/>
</dbReference>
<reference evidence="4 5" key="1">
    <citation type="submission" date="2019-02" db="EMBL/GenBank/DDBJ databases">
        <title>Deep-cultivation of Planctomycetes and their phenomic and genomic characterization uncovers novel biology.</title>
        <authorList>
            <person name="Wiegand S."/>
            <person name="Jogler M."/>
            <person name="Boedeker C."/>
            <person name="Pinto D."/>
            <person name="Vollmers J."/>
            <person name="Rivas-Marin E."/>
            <person name="Kohn T."/>
            <person name="Peeters S.H."/>
            <person name="Heuer A."/>
            <person name="Rast P."/>
            <person name="Oberbeckmann S."/>
            <person name="Bunk B."/>
            <person name="Jeske O."/>
            <person name="Meyerdierks A."/>
            <person name="Storesund J.E."/>
            <person name="Kallscheuer N."/>
            <person name="Luecker S."/>
            <person name="Lage O.M."/>
            <person name="Pohl T."/>
            <person name="Merkel B.J."/>
            <person name="Hornburger P."/>
            <person name="Mueller R.-W."/>
            <person name="Bruemmer F."/>
            <person name="Labrenz M."/>
            <person name="Spormann A.M."/>
            <person name="Op Den Camp H."/>
            <person name="Overmann J."/>
            <person name="Amann R."/>
            <person name="Jetten M.S.M."/>
            <person name="Mascher T."/>
            <person name="Medema M.H."/>
            <person name="Devos D.P."/>
            <person name="Kaster A.-K."/>
            <person name="Ovreas L."/>
            <person name="Rohde M."/>
            <person name="Galperin M.Y."/>
            <person name="Jogler C."/>
        </authorList>
    </citation>
    <scope>NUCLEOTIDE SEQUENCE [LARGE SCALE GENOMIC DNA]</scope>
    <source>
        <strain evidence="4 5">Pan14r</strain>
    </source>
</reference>
<dbReference type="OrthoDB" id="265201at2"/>
<dbReference type="GO" id="GO:0106435">
    <property type="term" value="F:carboxylesterase activity"/>
    <property type="evidence" value="ECO:0007669"/>
    <property type="project" value="UniProtKB-EC"/>
</dbReference>
<name>A0A5C5XT47_9PLAN</name>
<dbReference type="SUPFAM" id="SSF53474">
    <property type="entry name" value="alpha/beta-Hydrolases"/>
    <property type="match status" value="1"/>
</dbReference>
<dbReference type="Proteomes" id="UP000317238">
    <property type="component" value="Unassembled WGS sequence"/>
</dbReference>
<evidence type="ECO:0000313" key="4">
    <source>
        <dbReference type="EMBL" id="TWT65731.1"/>
    </source>
</evidence>
<dbReference type="PANTHER" id="PTHR48081">
    <property type="entry name" value="AB HYDROLASE SUPERFAMILY PROTEIN C4A8.06C"/>
    <property type="match status" value="1"/>
</dbReference>